<dbReference type="EMBL" id="CP097635">
    <property type="protein sequence ID" value="URI06937.1"/>
    <property type="molecule type" value="Genomic_DNA"/>
</dbReference>
<evidence type="ECO:0000313" key="2">
    <source>
        <dbReference type="Proteomes" id="UP001056201"/>
    </source>
</evidence>
<evidence type="ECO:0008006" key="3">
    <source>
        <dbReference type="Google" id="ProtNLM"/>
    </source>
</evidence>
<dbReference type="Proteomes" id="UP001056201">
    <property type="component" value="Chromosome 1"/>
</dbReference>
<evidence type="ECO:0000313" key="1">
    <source>
        <dbReference type="EMBL" id="URI06937.1"/>
    </source>
</evidence>
<reference evidence="1" key="1">
    <citation type="submission" date="2022-05" db="EMBL/GenBank/DDBJ databases">
        <title>An RpoN-dependent PEP-CTERM gene is involved in floc formation of an Aquincola tertiaricarbonis strain.</title>
        <authorList>
            <person name="Qiu D."/>
            <person name="Xia M."/>
        </authorList>
    </citation>
    <scope>NUCLEOTIDE SEQUENCE</scope>
    <source>
        <strain evidence="1">RN12</strain>
    </source>
</reference>
<gene>
    <name evidence="1" type="ORF">MW290_13680</name>
</gene>
<name>A0ABY4S1F1_AQUTE</name>
<accession>A0ABY4S1F1</accession>
<protein>
    <recommendedName>
        <fullName evidence="3">DUF4926 domain-containing protein</fullName>
    </recommendedName>
</protein>
<dbReference type="RefSeq" id="WP_250195202.1">
    <property type="nucleotide sequence ID" value="NZ_CP097635.1"/>
</dbReference>
<organism evidence="1 2">
    <name type="scientific">Aquincola tertiaricarbonis</name>
    <dbReference type="NCBI Taxonomy" id="391953"/>
    <lineage>
        <taxon>Bacteria</taxon>
        <taxon>Pseudomonadati</taxon>
        <taxon>Pseudomonadota</taxon>
        <taxon>Betaproteobacteria</taxon>
        <taxon>Burkholderiales</taxon>
        <taxon>Sphaerotilaceae</taxon>
        <taxon>Aquincola</taxon>
    </lineage>
</organism>
<keyword evidence="2" id="KW-1185">Reference proteome</keyword>
<sequence>MTEQTGLPRPALPVGALPLRLHGELVVVSPAAAPSLRPGAEGWVVEIDAAPQEVHYTIEFDDGAMVHLPAHLVLNHPG</sequence>
<proteinExistence type="predicted"/>